<dbReference type="UniPathway" id="UPA00115">
    <property type="reaction ID" value="UER00412"/>
</dbReference>
<name>A0A7W7ZI53_9BACT</name>
<keyword evidence="2 3" id="KW-0413">Isomerase</keyword>
<comment type="pathway">
    <text evidence="3">Carbohydrate degradation; pentose phosphate pathway; D-ribose 5-phosphate from D-ribulose 5-phosphate (non-oxidative stage): step 1/1.</text>
</comment>
<keyword evidence="5" id="KW-1185">Reference proteome</keyword>
<dbReference type="RefSeq" id="WP_184221992.1">
    <property type="nucleotide sequence ID" value="NZ_JACHIP010000008.1"/>
</dbReference>
<dbReference type="InterPro" id="IPR004788">
    <property type="entry name" value="Ribose5P_isomerase_type_A"/>
</dbReference>
<comment type="function">
    <text evidence="3">Catalyzes the reversible conversion of ribose-5-phosphate to ribulose 5-phosphate.</text>
</comment>
<evidence type="ECO:0000313" key="4">
    <source>
        <dbReference type="EMBL" id="MBB5059984.1"/>
    </source>
</evidence>
<dbReference type="Gene3D" id="3.30.70.260">
    <property type="match status" value="1"/>
</dbReference>
<dbReference type="EC" id="5.3.1.6" evidence="3"/>
<accession>A0A7W7ZI53</accession>
<feature type="binding site" evidence="3">
    <location>
        <begin position="28"/>
        <end position="31"/>
    </location>
    <ligand>
        <name>substrate</name>
    </ligand>
</feature>
<comment type="caution">
    <text evidence="4">The sequence shown here is derived from an EMBL/GenBank/DDBJ whole genome shotgun (WGS) entry which is preliminary data.</text>
</comment>
<dbReference type="EMBL" id="JACHIP010000008">
    <property type="protein sequence ID" value="MBB5059984.1"/>
    <property type="molecule type" value="Genomic_DNA"/>
</dbReference>
<dbReference type="NCBIfam" id="TIGR00021">
    <property type="entry name" value="rpiA"/>
    <property type="match status" value="1"/>
</dbReference>
<dbReference type="PANTHER" id="PTHR11934">
    <property type="entry name" value="RIBOSE-5-PHOSPHATE ISOMERASE"/>
    <property type="match status" value="1"/>
</dbReference>
<comment type="catalytic activity">
    <reaction evidence="1 3">
        <text>aldehydo-D-ribose 5-phosphate = D-ribulose 5-phosphate</text>
        <dbReference type="Rhea" id="RHEA:14657"/>
        <dbReference type="ChEBI" id="CHEBI:58121"/>
        <dbReference type="ChEBI" id="CHEBI:58273"/>
        <dbReference type="EC" id="5.3.1.6"/>
    </reaction>
</comment>
<dbReference type="Proteomes" id="UP000540989">
    <property type="component" value="Unassembled WGS sequence"/>
</dbReference>
<dbReference type="SUPFAM" id="SSF75445">
    <property type="entry name" value="D-ribose-5-phosphate isomerase (RpiA), lid domain"/>
    <property type="match status" value="1"/>
</dbReference>
<dbReference type="InterPro" id="IPR020672">
    <property type="entry name" value="Ribose5P_isomerase_typA_subgr"/>
</dbReference>
<comment type="subunit">
    <text evidence="3">Homodimer.</text>
</comment>
<proteinExistence type="inferred from homology"/>
<dbReference type="AlphaFoldDB" id="A0A7W7ZI53"/>
<reference evidence="4 5" key="1">
    <citation type="submission" date="2020-08" db="EMBL/GenBank/DDBJ databases">
        <title>Genomic Encyclopedia of Type Strains, Phase IV (KMG-V): Genome sequencing to study the core and pangenomes of soil and plant-associated prokaryotes.</title>
        <authorList>
            <person name="Whitman W."/>
        </authorList>
    </citation>
    <scope>NUCLEOTIDE SEQUENCE [LARGE SCALE GENOMIC DNA]</scope>
    <source>
        <strain evidence="4 5">M8UP14</strain>
    </source>
</reference>
<evidence type="ECO:0000256" key="2">
    <source>
        <dbReference type="ARBA" id="ARBA00023235"/>
    </source>
</evidence>
<dbReference type="GO" id="GO:0005829">
    <property type="term" value="C:cytosol"/>
    <property type="evidence" value="ECO:0007669"/>
    <property type="project" value="TreeGrafter"/>
</dbReference>
<comment type="similarity">
    <text evidence="3">Belongs to the ribose 5-phosphate isomerase family.</text>
</comment>
<evidence type="ECO:0000256" key="1">
    <source>
        <dbReference type="ARBA" id="ARBA00001713"/>
    </source>
</evidence>
<dbReference type="GO" id="GO:0004751">
    <property type="term" value="F:ribose-5-phosphate isomerase activity"/>
    <property type="evidence" value="ECO:0007669"/>
    <property type="project" value="UniProtKB-UniRule"/>
</dbReference>
<dbReference type="GO" id="GO:0006014">
    <property type="term" value="P:D-ribose metabolic process"/>
    <property type="evidence" value="ECO:0007669"/>
    <property type="project" value="TreeGrafter"/>
</dbReference>
<protein>
    <recommendedName>
        <fullName evidence="3">Ribose-5-phosphate isomerase A</fullName>
        <ecNumber evidence="3">5.3.1.6</ecNumber>
    </recommendedName>
    <alternativeName>
        <fullName evidence="3">Phosphoriboisomerase A</fullName>
        <shortName evidence="3">PRI</shortName>
    </alternativeName>
</protein>
<dbReference type="HAMAP" id="MF_00170">
    <property type="entry name" value="Rib_5P_isom_A"/>
    <property type="match status" value="1"/>
</dbReference>
<dbReference type="Pfam" id="PF06026">
    <property type="entry name" value="Rib_5-P_isom_A"/>
    <property type="match status" value="1"/>
</dbReference>
<dbReference type="NCBIfam" id="NF001924">
    <property type="entry name" value="PRK00702.1"/>
    <property type="match status" value="1"/>
</dbReference>
<dbReference type="GO" id="GO:0009052">
    <property type="term" value="P:pentose-phosphate shunt, non-oxidative branch"/>
    <property type="evidence" value="ECO:0007669"/>
    <property type="project" value="UniProtKB-UniRule"/>
</dbReference>
<feature type="active site" description="Proton acceptor" evidence="3">
    <location>
        <position position="110"/>
    </location>
</feature>
<dbReference type="InterPro" id="IPR037171">
    <property type="entry name" value="NagB/RpiA_transferase-like"/>
</dbReference>
<gene>
    <name evidence="3" type="primary">rpiA</name>
    <name evidence="4" type="ORF">HDF16_004718</name>
</gene>
<dbReference type="FunFam" id="3.40.50.1360:FF:000001">
    <property type="entry name" value="Ribose-5-phosphate isomerase A"/>
    <property type="match status" value="1"/>
</dbReference>
<evidence type="ECO:0000313" key="5">
    <source>
        <dbReference type="Proteomes" id="UP000540989"/>
    </source>
</evidence>
<dbReference type="PANTHER" id="PTHR11934:SF0">
    <property type="entry name" value="RIBOSE-5-PHOSPHATE ISOMERASE"/>
    <property type="match status" value="1"/>
</dbReference>
<organism evidence="4 5">
    <name type="scientific">Granulicella aggregans</name>
    <dbReference type="NCBI Taxonomy" id="474949"/>
    <lineage>
        <taxon>Bacteria</taxon>
        <taxon>Pseudomonadati</taxon>
        <taxon>Acidobacteriota</taxon>
        <taxon>Terriglobia</taxon>
        <taxon>Terriglobales</taxon>
        <taxon>Acidobacteriaceae</taxon>
        <taxon>Granulicella</taxon>
    </lineage>
</organism>
<sequence>MTQDEAKRLVAKRAVEFVEDGMAVGLGTGSTSRMFIEELGAKVKASGIKIRCVASSDASKALGESLGLEVVSLAELPELDVYIDGADEVARDADGSLALIKGGGGALLREKIVASSAKKFIVVVDSSKVVAKLGKFPLPIEVIKMALPLVEGKLTELGLNPKQRKAKDGSVYLTDENNYILDCSVGVIENPEETAAEVRGIVGVVEHGLFLGMAAMALVAGDDGVTEMQG</sequence>
<dbReference type="Gene3D" id="3.40.50.1360">
    <property type="match status" value="1"/>
</dbReference>
<feature type="binding site" evidence="3">
    <location>
        <begin position="84"/>
        <end position="87"/>
    </location>
    <ligand>
        <name>substrate</name>
    </ligand>
</feature>
<evidence type="ECO:0000256" key="3">
    <source>
        <dbReference type="HAMAP-Rule" id="MF_00170"/>
    </source>
</evidence>
<feature type="binding site" evidence="3">
    <location>
        <begin position="101"/>
        <end position="104"/>
    </location>
    <ligand>
        <name>substrate</name>
    </ligand>
</feature>
<feature type="binding site" evidence="3">
    <location>
        <position position="128"/>
    </location>
    <ligand>
        <name>substrate</name>
    </ligand>
</feature>
<dbReference type="SUPFAM" id="SSF100950">
    <property type="entry name" value="NagB/RpiA/CoA transferase-like"/>
    <property type="match status" value="1"/>
</dbReference>
<dbReference type="CDD" id="cd01398">
    <property type="entry name" value="RPI_A"/>
    <property type="match status" value="1"/>
</dbReference>